<evidence type="ECO:0000313" key="4">
    <source>
        <dbReference type="Proteomes" id="UP000199173"/>
    </source>
</evidence>
<dbReference type="EMBL" id="FOYJ01000009">
    <property type="protein sequence ID" value="SFR21868.1"/>
    <property type="molecule type" value="Genomic_DNA"/>
</dbReference>
<dbReference type="EMBL" id="FPAV01000008">
    <property type="protein sequence ID" value="SFT98167.1"/>
    <property type="molecule type" value="Genomic_DNA"/>
</dbReference>
<evidence type="ECO:0000313" key="2">
    <source>
        <dbReference type="EMBL" id="SFT98167.1"/>
    </source>
</evidence>
<protein>
    <submittedName>
        <fullName evidence="1">Uncharacterized protein</fullName>
    </submittedName>
</protein>
<sequence>MNPPYHTQHPETVFTKIGDLVDEVRLIALDPLIRVGLAYMPVELSKLADEVVSTQALVSLRAYRYVRAESGLYVCCAWIAHLT</sequence>
<evidence type="ECO:0000313" key="1">
    <source>
        <dbReference type="EMBL" id="SFR21868.1"/>
    </source>
</evidence>
<accession>A0AAX2EW79</accession>
<reference evidence="3 4" key="1">
    <citation type="submission" date="2016-10" db="EMBL/GenBank/DDBJ databases">
        <authorList>
            <person name="Varghese N."/>
            <person name="Submissions S."/>
        </authorList>
    </citation>
    <scope>NUCLEOTIDE SEQUENCE [LARGE SCALE GENOMIC DNA]</scope>
    <source>
        <strain evidence="2 3">NFIX06</strain>
        <strain evidence="1 4">NFIX08</strain>
    </source>
</reference>
<name>A0AAX2EW79_9ENTR</name>
<dbReference type="AlphaFoldDB" id="A0AAX2EW79"/>
<gene>
    <name evidence="2" type="ORF">SAMN03159428_03151</name>
    <name evidence="1" type="ORF">SAMN03159514_03690</name>
</gene>
<comment type="caution">
    <text evidence="1">The sequence shown here is derived from an EMBL/GenBank/DDBJ whole genome shotgun (WGS) entry which is preliminary data.</text>
</comment>
<keyword evidence="3" id="KW-1185">Reference proteome</keyword>
<organism evidence="1 4">
    <name type="scientific">Kosakonia radicincitans</name>
    <dbReference type="NCBI Taxonomy" id="283686"/>
    <lineage>
        <taxon>Bacteria</taxon>
        <taxon>Pseudomonadati</taxon>
        <taxon>Pseudomonadota</taxon>
        <taxon>Gammaproteobacteria</taxon>
        <taxon>Enterobacterales</taxon>
        <taxon>Enterobacteriaceae</taxon>
        <taxon>Kosakonia</taxon>
    </lineage>
</organism>
<evidence type="ECO:0000313" key="3">
    <source>
        <dbReference type="Proteomes" id="UP000198760"/>
    </source>
</evidence>
<dbReference type="Proteomes" id="UP000198760">
    <property type="component" value="Unassembled WGS sequence"/>
</dbReference>
<proteinExistence type="predicted"/>
<dbReference type="Proteomes" id="UP000199173">
    <property type="component" value="Unassembled WGS sequence"/>
</dbReference>